<name>A0ABW5UHI1_9SPHI</name>
<sequence>MKILFADASSLQRYSTILVAKECIADIITYETDTLSEVNAIIQKQNIAFLFIHTNLLGNETAHRLQYIRAVNEKIKMILIFSNEQELTKSAHISSYVDGVFFLEDSFENAKNYINKILNESCDTGKTPYVPTYNTYTYVETNK</sequence>
<organism evidence="1 2">
    <name type="scientific">Sphingobacterium populi</name>
    <dbReference type="NCBI Taxonomy" id="1812824"/>
    <lineage>
        <taxon>Bacteria</taxon>
        <taxon>Pseudomonadati</taxon>
        <taxon>Bacteroidota</taxon>
        <taxon>Sphingobacteriia</taxon>
        <taxon>Sphingobacteriales</taxon>
        <taxon>Sphingobacteriaceae</taxon>
        <taxon>Sphingobacterium</taxon>
    </lineage>
</organism>
<dbReference type="RefSeq" id="WP_066752187.1">
    <property type="nucleotide sequence ID" value="NZ_JBHUMB010000014.1"/>
</dbReference>
<accession>A0ABW5UHI1</accession>
<comment type="caution">
    <text evidence="1">The sequence shown here is derived from an EMBL/GenBank/DDBJ whole genome shotgun (WGS) entry which is preliminary data.</text>
</comment>
<dbReference type="Proteomes" id="UP001597418">
    <property type="component" value="Unassembled WGS sequence"/>
</dbReference>
<keyword evidence="2" id="KW-1185">Reference proteome</keyword>
<gene>
    <name evidence="1" type="ORF">ACFSQ6_14450</name>
</gene>
<reference evidence="2" key="1">
    <citation type="journal article" date="2019" name="Int. J. Syst. Evol. Microbiol.">
        <title>The Global Catalogue of Microorganisms (GCM) 10K type strain sequencing project: providing services to taxonomists for standard genome sequencing and annotation.</title>
        <authorList>
            <consortium name="The Broad Institute Genomics Platform"/>
            <consortium name="The Broad Institute Genome Sequencing Center for Infectious Disease"/>
            <person name="Wu L."/>
            <person name="Ma J."/>
        </authorList>
    </citation>
    <scope>NUCLEOTIDE SEQUENCE [LARGE SCALE GENOMIC DNA]</scope>
    <source>
        <strain evidence="2">KCTC 42247</strain>
    </source>
</reference>
<proteinExistence type="predicted"/>
<evidence type="ECO:0000313" key="2">
    <source>
        <dbReference type="Proteomes" id="UP001597418"/>
    </source>
</evidence>
<evidence type="ECO:0000313" key="1">
    <source>
        <dbReference type="EMBL" id="MFD2744596.1"/>
    </source>
</evidence>
<dbReference type="EMBL" id="JBHUMB010000014">
    <property type="protein sequence ID" value="MFD2744596.1"/>
    <property type="molecule type" value="Genomic_DNA"/>
</dbReference>
<protein>
    <recommendedName>
        <fullName evidence="3">Response regulatory domain-containing protein</fullName>
    </recommendedName>
</protein>
<evidence type="ECO:0008006" key="3">
    <source>
        <dbReference type="Google" id="ProtNLM"/>
    </source>
</evidence>